<feature type="chain" id="PRO_5001981260" evidence="1">
    <location>
        <begin position="19"/>
        <end position="272"/>
    </location>
</feature>
<evidence type="ECO:0000259" key="2">
    <source>
        <dbReference type="Pfam" id="PF01965"/>
    </source>
</evidence>
<evidence type="ECO:0000256" key="1">
    <source>
        <dbReference type="SAM" id="SignalP"/>
    </source>
</evidence>
<keyword evidence="1" id="KW-0732">Signal</keyword>
<dbReference type="Pfam" id="PF01965">
    <property type="entry name" value="DJ-1_PfpI"/>
    <property type="match status" value="1"/>
</dbReference>
<dbReference type="SUPFAM" id="SSF52317">
    <property type="entry name" value="Class I glutamine amidotransferase-like"/>
    <property type="match status" value="1"/>
</dbReference>
<comment type="caution">
    <text evidence="3">The sequence shown here is derived from an EMBL/GenBank/DDBJ whole genome shotgun (WGS) entry which is preliminary data.</text>
</comment>
<dbReference type="CDD" id="cd03139">
    <property type="entry name" value="GATase1_PfpI_2"/>
    <property type="match status" value="1"/>
</dbReference>
<gene>
    <name evidence="3" type="ORF">X797_001895</name>
</gene>
<dbReference type="Proteomes" id="UP000030151">
    <property type="component" value="Unassembled WGS sequence"/>
</dbReference>
<organism evidence="3 4">
    <name type="scientific">Metarhizium robertsii</name>
    <dbReference type="NCBI Taxonomy" id="568076"/>
    <lineage>
        <taxon>Eukaryota</taxon>
        <taxon>Fungi</taxon>
        <taxon>Dikarya</taxon>
        <taxon>Ascomycota</taxon>
        <taxon>Pezizomycotina</taxon>
        <taxon>Sordariomycetes</taxon>
        <taxon>Hypocreomycetidae</taxon>
        <taxon>Hypocreales</taxon>
        <taxon>Clavicipitaceae</taxon>
        <taxon>Metarhizium</taxon>
    </lineage>
</organism>
<reference evidence="3 4" key="1">
    <citation type="submission" date="2014-02" db="EMBL/GenBank/DDBJ databases">
        <title>The genome sequence of the entomopathogenic fungus Metarhizium robertsii ARSEF 2575.</title>
        <authorList>
            <person name="Giuliano Garisto Donzelli B."/>
            <person name="Roe B.A."/>
            <person name="Macmil S.L."/>
            <person name="Krasnoff S.B."/>
            <person name="Gibson D.M."/>
        </authorList>
    </citation>
    <scope>NUCLEOTIDE SEQUENCE [LARGE SCALE GENOMIC DNA]</scope>
    <source>
        <strain evidence="3 4">ARSEF 2575</strain>
    </source>
</reference>
<dbReference type="InterPro" id="IPR029062">
    <property type="entry name" value="Class_I_gatase-like"/>
</dbReference>
<name>A0A0A1V1Q0_9HYPO</name>
<dbReference type="OrthoDB" id="543156at2759"/>
<feature type="domain" description="DJ-1/PfpI" evidence="2">
    <location>
        <begin position="94"/>
        <end position="201"/>
    </location>
</feature>
<feature type="signal peptide" evidence="1">
    <location>
        <begin position="1"/>
        <end position="18"/>
    </location>
</feature>
<dbReference type="Gene3D" id="3.40.50.880">
    <property type="match status" value="1"/>
</dbReference>
<sequence length="272" mass="29878">MEFKLIVWLAAFAVAASAKVMRRTACNVTEPPKNWAVALYDGLDVIDVFGPIDVLYILSLSQQLNLYFLADTMAPVWMRPPLPELNKAGSNFTASFNPTHTFDNPPDDIEILLVPGGLGMRRGNSSEPVVDFVRKTYPKVKYLLTTCTGAGVAARAGVLDGKRATTNKAAWNEIVKMGPNVKWVSPARWTVDGNIWTSSGVSLVASLFLWPFVLRPSGGGSDQQLQHADLYNKNTSHTIQGAVEYVRAKDPCDDPFAKWHNIPPSGDCRDNK</sequence>
<dbReference type="PANTHER" id="PTHR43130">
    <property type="entry name" value="ARAC-FAMILY TRANSCRIPTIONAL REGULATOR"/>
    <property type="match status" value="1"/>
</dbReference>
<dbReference type="EMBL" id="JELW01000002">
    <property type="protein sequence ID" value="EXV04222.1"/>
    <property type="molecule type" value="Genomic_DNA"/>
</dbReference>
<evidence type="ECO:0000313" key="4">
    <source>
        <dbReference type="Proteomes" id="UP000030151"/>
    </source>
</evidence>
<proteinExistence type="predicted"/>
<dbReference type="InterPro" id="IPR002818">
    <property type="entry name" value="DJ-1/PfpI"/>
</dbReference>
<accession>A0A0A1V1Q0</accession>
<dbReference type="PANTHER" id="PTHR43130:SF15">
    <property type="entry name" value="THIJ_PFPI FAMILY PROTEIN (AFU_ORTHOLOGUE AFUA_5G14240)"/>
    <property type="match status" value="1"/>
</dbReference>
<dbReference type="InterPro" id="IPR052158">
    <property type="entry name" value="INH-QAR"/>
</dbReference>
<evidence type="ECO:0000313" key="3">
    <source>
        <dbReference type="EMBL" id="EXV04222.1"/>
    </source>
</evidence>
<protein>
    <submittedName>
        <fullName evidence="3">DUF4066 domain protein</fullName>
    </submittedName>
</protein>
<dbReference type="HOGENOM" id="CLU_000445_44_8_1"/>
<dbReference type="AlphaFoldDB" id="A0A0A1V1Q0"/>